<dbReference type="Pfam" id="PF00702">
    <property type="entry name" value="Hydrolase"/>
    <property type="match status" value="1"/>
</dbReference>
<evidence type="ECO:0000256" key="6">
    <source>
        <dbReference type="ARBA" id="ARBA00022692"/>
    </source>
</evidence>
<evidence type="ECO:0000256" key="10">
    <source>
        <dbReference type="ARBA" id="ARBA00022842"/>
    </source>
</evidence>
<gene>
    <name evidence="17" type="ORF">AB9R89_05435</name>
</gene>
<dbReference type="Gene3D" id="3.40.50.1000">
    <property type="entry name" value="HAD superfamily/HAD-like"/>
    <property type="match status" value="1"/>
</dbReference>
<dbReference type="InterPro" id="IPR023299">
    <property type="entry name" value="ATPase_P-typ_cyto_dom_N"/>
</dbReference>
<keyword evidence="4 15" id="KW-1003">Cell membrane</keyword>
<keyword evidence="3" id="KW-0813">Transport</keyword>
<keyword evidence="9 15" id="KW-0067">ATP-binding</keyword>
<dbReference type="InterPro" id="IPR023214">
    <property type="entry name" value="HAD_sf"/>
</dbReference>
<dbReference type="PANTHER" id="PTHR43520">
    <property type="entry name" value="ATP7, ISOFORM B"/>
    <property type="match status" value="1"/>
</dbReference>
<dbReference type="InterPro" id="IPR008250">
    <property type="entry name" value="ATPase_P-typ_transduc_dom_A_sf"/>
</dbReference>
<dbReference type="SUPFAM" id="SSF81653">
    <property type="entry name" value="Calcium ATPase, transduction domain A"/>
    <property type="match status" value="1"/>
</dbReference>
<keyword evidence="5" id="KW-0597">Phosphoprotein</keyword>
<dbReference type="PRINTS" id="PR00119">
    <property type="entry name" value="CATATPASE"/>
</dbReference>
<dbReference type="SUPFAM" id="SSF56784">
    <property type="entry name" value="HAD-like"/>
    <property type="match status" value="1"/>
</dbReference>
<keyword evidence="10" id="KW-0460">Magnesium</keyword>
<feature type="domain" description="HMA" evidence="16">
    <location>
        <begin position="12"/>
        <end position="78"/>
    </location>
</feature>
<dbReference type="EMBL" id="JBGFTR010000006">
    <property type="protein sequence ID" value="MFH7564766.1"/>
    <property type="molecule type" value="Genomic_DNA"/>
</dbReference>
<accession>A0ABW7P047</accession>
<dbReference type="PROSITE" id="PS01047">
    <property type="entry name" value="HMA_1"/>
    <property type="match status" value="1"/>
</dbReference>
<name>A0ABW7P047_9GAMM</name>
<reference evidence="17 18" key="1">
    <citation type="submission" date="2024-08" db="EMBL/GenBank/DDBJ databases">
        <title>Oceanimonas smirnovii Genome sequencing and assembly.</title>
        <authorList>
            <person name="Tang B."/>
        </authorList>
    </citation>
    <scope>NUCLEOTIDE SEQUENCE [LARGE SCALE GENOMIC DNA]</scope>
    <source>
        <strain evidence="17 18">OS2020-119</strain>
    </source>
</reference>
<dbReference type="SUPFAM" id="SSF81665">
    <property type="entry name" value="Calcium ATPase, transmembrane domain M"/>
    <property type="match status" value="1"/>
</dbReference>
<dbReference type="Gene3D" id="3.40.1110.10">
    <property type="entry name" value="Calcium-transporting ATPase, cytoplasmic domain N"/>
    <property type="match status" value="1"/>
</dbReference>
<feature type="transmembrane region" description="Helical" evidence="15">
    <location>
        <begin position="677"/>
        <end position="693"/>
    </location>
</feature>
<evidence type="ECO:0000256" key="5">
    <source>
        <dbReference type="ARBA" id="ARBA00022553"/>
    </source>
</evidence>
<dbReference type="InterPro" id="IPR017969">
    <property type="entry name" value="Heavy-metal-associated_CS"/>
</dbReference>
<dbReference type="NCBIfam" id="TIGR01525">
    <property type="entry name" value="ATPase-IB_hvy"/>
    <property type="match status" value="1"/>
</dbReference>
<evidence type="ECO:0000256" key="11">
    <source>
        <dbReference type="ARBA" id="ARBA00022967"/>
    </source>
</evidence>
<dbReference type="PANTHER" id="PTHR43520:SF5">
    <property type="entry name" value="CATION-TRANSPORTING P-TYPE ATPASE-RELATED"/>
    <property type="match status" value="1"/>
</dbReference>
<sequence length="720" mass="76680">MASHNSAASAATEQIVMIEGMHCGGCALALEQLLQRQPGVTQAAVNFAADIALIGWREQKPDFSLLKKVVSRLGYTLHEQPDPDLSRRQAAHQRKRLQWRLAVAVVFGMWSMMPALLVYLYPLGAIEANMRWPLALASGLFAIPVLLYSGAHFYRSGLLTLRAGQPGLDSLITLAVLASVTISVWQLQHGSAHVYFDVAVMLITFQLFARLIETNVRRRAAEVVGRYFQQMPDSVLPENSAERVPCDTLSPGDKICLTAGEQLALDGIVVQGTGLLDAAIITGEHEPESIEPGRELFAGSRLVEGEIILAITATAGQRRADRLAHTISTLLTRKSALQRLTDTIARWLLPVILLAALLGTMTVLLQQGSLQQALAHGLAVLVVTCPCALSLATPLVITLGHAQLLKSGIMLQDLPALEAAADIELVVFDKTGTLTTSTPQIAHLEPAQDETNASLLQLAADILYHSAHPVALGLRAALPEATAAPGGRHLSLAGQGSRWQSPNGEALAGKAHWLQSLGIKVPAQQPANGMGLHLARNGRYAGYIAFHEALRPGISTMLKQLVEQGRQVKILSGDTAAACHQVAARLGLNESQILAERSPEQKLRFIASCASHCKVAFVGDGLNDGPALAAAHLGIAVGNTSAATGGAADIYLSKGAAAVPFTLAWAQRARRLMRQNIGWALAYNLLIIPAAMAGWVQPVLAAVAMSLSSLCVLLNSLRIQ</sequence>
<dbReference type="PROSITE" id="PS00154">
    <property type="entry name" value="ATPASE_E1_E2"/>
    <property type="match status" value="1"/>
</dbReference>
<keyword evidence="18" id="KW-1185">Reference proteome</keyword>
<evidence type="ECO:0000256" key="2">
    <source>
        <dbReference type="ARBA" id="ARBA00006024"/>
    </source>
</evidence>
<dbReference type="Proteomes" id="UP001610706">
    <property type="component" value="Unassembled WGS sequence"/>
</dbReference>
<dbReference type="Pfam" id="PF00122">
    <property type="entry name" value="E1-E2_ATPase"/>
    <property type="match status" value="1"/>
</dbReference>
<dbReference type="InterPro" id="IPR036163">
    <property type="entry name" value="HMA_dom_sf"/>
</dbReference>
<dbReference type="RefSeq" id="WP_395545094.1">
    <property type="nucleotide sequence ID" value="NZ_CP166302.1"/>
</dbReference>
<evidence type="ECO:0000256" key="14">
    <source>
        <dbReference type="ARBA" id="ARBA00023136"/>
    </source>
</evidence>
<comment type="caution">
    <text evidence="17">The sequence shown here is derived from an EMBL/GenBank/DDBJ whole genome shotgun (WGS) entry which is preliminary data.</text>
</comment>
<evidence type="ECO:0000256" key="13">
    <source>
        <dbReference type="ARBA" id="ARBA00023065"/>
    </source>
</evidence>
<dbReference type="InterPro" id="IPR059000">
    <property type="entry name" value="ATPase_P-type_domA"/>
</dbReference>
<evidence type="ECO:0000313" key="17">
    <source>
        <dbReference type="EMBL" id="MFH7564766.1"/>
    </source>
</evidence>
<protein>
    <submittedName>
        <fullName evidence="17">Heavy metal translocating P-type ATPase</fullName>
    </submittedName>
</protein>
<dbReference type="InterPro" id="IPR023298">
    <property type="entry name" value="ATPase_P-typ_TM_dom_sf"/>
</dbReference>
<evidence type="ECO:0000256" key="3">
    <source>
        <dbReference type="ARBA" id="ARBA00022448"/>
    </source>
</evidence>
<feature type="transmembrane region" description="Helical" evidence="15">
    <location>
        <begin position="132"/>
        <end position="154"/>
    </location>
</feature>
<evidence type="ECO:0000256" key="8">
    <source>
        <dbReference type="ARBA" id="ARBA00022741"/>
    </source>
</evidence>
<keyword evidence="11" id="KW-1278">Translocase</keyword>
<evidence type="ECO:0000259" key="16">
    <source>
        <dbReference type="PROSITE" id="PS50846"/>
    </source>
</evidence>
<evidence type="ECO:0000256" key="12">
    <source>
        <dbReference type="ARBA" id="ARBA00022989"/>
    </source>
</evidence>
<feature type="transmembrane region" description="Helical" evidence="15">
    <location>
        <begin position="193"/>
        <end position="212"/>
    </location>
</feature>
<feature type="transmembrane region" description="Helical" evidence="15">
    <location>
        <begin position="344"/>
        <end position="365"/>
    </location>
</feature>
<evidence type="ECO:0000256" key="15">
    <source>
        <dbReference type="RuleBase" id="RU362081"/>
    </source>
</evidence>
<dbReference type="Gene3D" id="2.70.150.10">
    <property type="entry name" value="Calcium-transporting ATPase, cytoplasmic transduction domain A"/>
    <property type="match status" value="1"/>
</dbReference>
<comment type="subcellular location">
    <subcellularLocation>
        <location evidence="1">Cell membrane</location>
        <topology evidence="1">Multi-pass membrane protein</topology>
    </subcellularLocation>
</comment>
<keyword evidence="8 15" id="KW-0547">Nucleotide-binding</keyword>
<evidence type="ECO:0000256" key="7">
    <source>
        <dbReference type="ARBA" id="ARBA00022723"/>
    </source>
</evidence>
<keyword evidence="7 15" id="KW-0479">Metal-binding</keyword>
<dbReference type="SUPFAM" id="SSF55008">
    <property type="entry name" value="HMA, heavy metal-associated domain"/>
    <property type="match status" value="1"/>
</dbReference>
<dbReference type="PROSITE" id="PS50846">
    <property type="entry name" value="HMA_2"/>
    <property type="match status" value="1"/>
</dbReference>
<feature type="transmembrane region" description="Helical" evidence="15">
    <location>
        <begin position="377"/>
        <end position="400"/>
    </location>
</feature>
<dbReference type="CDD" id="cd00371">
    <property type="entry name" value="HMA"/>
    <property type="match status" value="1"/>
</dbReference>
<dbReference type="InterPro" id="IPR001757">
    <property type="entry name" value="P_typ_ATPase"/>
</dbReference>
<comment type="similarity">
    <text evidence="2 15">Belongs to the cation transport ATPase (P-type) (TC 3.A.3) family. Type IB subfamily.</text>
</comment>
<proteinExistence type="inferred from homology"/>
<organism evidence="17 18">
    <name type="scientific">Oceanimonas smirnovii</name>
    <dbReference type="NCBI Taxonomy" id="264574"/>
    <lineage>
        <taxon>Bacteria</taxon>
        <taxon>Pseudomonadati</taxon>
        <taxon>Pseudomonadota</taxon>
        <taxon>Gammaproteobacteria</taxon>
        <taxon>Aeromonadales</taxon>
        <taxon>Aeromonadaceae</taxon>
        <taxon>Oceanimonas</taxon>
    </lineage>
</organism>
<keyword evidence="14 15" id="KW-0472">Membrane</keyword>
<feature type="transmembrane region" description="Helical" evidence="15">
    <location>
        <begin position="166"/>
        <end position="187"/>
    </location>
</feature>
<dbReference type="Gene3D" id="3.30.70.100">
    <property type="match status" value="1"/>
</dbReference>
<dbReference type="InterPro" id="IPR036412">
    <property type="entry name" value="HAD-like_sf"/>
</dbReference>
<dbReference type="Pfam" id="PF00403">
    <property type="entry name" value="HMA"/>
    <property type="match status" value="1"/>
</dbReference>
<keyword evidence="13" id="KW-0406">Ion transport</keyword>
<feature type="transmembrane region" description="Helical" evidence="15">
    <location>
        <begin position="97"/>
        <end position="120"/>
    </location>
</feature>
<evidence type="ECO:0000313" key="18">
    <source>
        <dbReference type="Proteomes" id="UP001610706"/>
    </source>
</evidence>
<evidence type="ECO:0000256" key="4">
    <source>
        <dbReference type="ARBA" id="ARBA00022475"/>
    </source>
</evidence>
<dbReference type="InterPro" id="IPR027256">
    <property type="entry name" value="P-typ_ATPase_IB"/>
</dbReference>
<dbReference type="InterPro" id="IPR006121">
    <property type="entry name" value="HMA_dom"/>
</dbReference>
<evidence type="ECO:0000256" key="1">
    <source>
        <dbReference type="ARBA" id="ARBA00004651"/>
    </source>
</evidence>
<keyword evidence="6 15" id="KW-0812">Transmembrane</keyword>
<dbReference type="InterPro" id="IPR018303">
    <property type="entry name" value="ATPase_P-typ_P_site"/>
</dbReference>
<feature type="transmembrane region" description="Helical" evidence="15">
    <location>
        <begin position="699"/>
        <end position="717"/>
    </location>
</feature>
<keyword evidence="12 15" id="KW-1133">Transmembrane helix</keyword>
<evidence type="ECO:0000256" key="9">
    <source>
        <dbReference type="ARBA" id="ARBA00022840"/>
    </source>
</evidence>
<dbReference type="NCBIfam" id="TIGR01494">
    <property type="entry name" value="ATPase_P-type"/>
    <property type="match status" value="2"/>
</dbReference>